<dbReference type="PANTHER" id="PTHR37302:SF1">
    <property type="entry name" value="PROTEIN DINB"/>
    <property type="match status" value="1"/>
</dbReference>
<keyword evidence="2" id="KW-0479">Metal-binding</keyword>
<proteinExistence type="inferred from homology"/>
<dbReference type="SUPFAM" id="SSF109854">
    <property type="entry name" value="DinB/YfiT-like putative metalloenzymes"/>
    <property type="match status" value="1"/>
</dbReference>
<gene>
    <name evidence="3" type="ORF">GCM10008938_03410</name>
</gene>
<evidence type="ECO:0000313" key="3">
    <source>
        <dbReference type="EMBL" id="GGJ20477.1"/>
    </source>
</evidence>
<dbReference type="Pfam" id="PF05163">
    <property type="entry name" value="DinB"/>
    <property type="match status" value="1"/>
</dbReference>
<comment type="similarity">
    <text evidence="1">Belongs to the DinB family.</text>
</comment>
<protein>
    <submittedName>
        <fullName evidence="3">Damage-inducible protein DinB</fullName>
    </submittedName>
</protein>
<name>A0ABQ2CV72_9DEIO</name>
<evidence type="ECO:0000256" key="2">
    <source>
        <dbReference type="ARBA" id="ARBA00022723"/>
    </source>
</evidence>
<comment type="caution">
    <text evidence="3">The sequence shown here is derived from an EMBL/GenBank/DDBJ whole genome shotgun (WGS) entry which is preliminary data.</text>
</comment>
<evidence type="ECO:0000256" key="1">
    <source>
        <dbReference type="ARBA" id="ARBA00008635"/>
    </source>
</evidence>
<dbReference type="PANTHER" id="PTHR37302">
    <property type="entry name" value="SLR1116 PROTEIN"/>
    <property type="match status" value="1"/>
</dbReference>
<sequence length="168" mass="19168">MSEALTADQVVMNAWNRNKQVNASLLGALTAEKLDLRDPAGGWTIGQHLCDLVDFRRGWMETIAPEHAEKVAYLHQVLEDRGFDVSTHDVQEIQQILQQADQVSEQAVQEKLDQNSGFEKVYESHPLMFLQHAMVHDAHHRGQILMVLRMNGVAWTESDGPMWAPWRE</sequence>
<accession>A0ABQ2CV72</accession>
<dbReference type="Gene3D" id="1.20.120.450">
    <property type="entry name" value="dinb family like domain"/>
    <property type="match status" value="1"/>
</dbReference>
<dbReference type="InterPro" id="IPR007837">
    <property type="entry name" value="DinB"/>
</dbReference>
<dbReference type="InterPro" id="IPR034660">
    <property type="entry name" value="DinB/YfiT-like"/>
</dbReference>
<evidence type="ECO:0000313" key="4">
    <source>
        <dbReference type="Proteomes" id="UP000632222"/>
    </source>
</evidence>
<dbReference type="Proteomes" id="UP000632222">
    <property type="component" value="Unassembled WGS sequence"/>
</dbReference>
<dbReference type="RefSeq" id="WP_188998881.1">
    <property type="nucleotide sequence ID" value="NZ_BMOD01000001.1"/>
</dbReference>
<dbReference type="EMBL" id="BMOD01000001">
    <property type="protein sequence ID" value="GGJ20477.1"/>
    <property type="molecule type" value="Genomic_DNA"/>
</dbReference>
<keyword evidence="4" id="KW-1185">Reference proteome</keyword>
<reference evidence="4" key="1">
    <citation type="journal article" date="2019" name="Int. J. Syst. Evol. Microbiol.">
        <title>The Global Catalogue of Microorganisms (GCM) 10K type strain sequencing project: providing services to taxonomists for standard genome sequencing and annotation.</title>
        <authorList>
            <consortium name="The Broad Institute Genomics Platform"/>
            <consortium name="The Broad Institute Genome Sequencing Center for Infectious Disease"/>
            <person name="Wu L."/>
            <person name="Ma J."/>
        </authorList>
    </citation>
    <scope>NUCLEOTIDE SEQUENCE [LARGE SCALE GENOMIC DNA]</scope>
    <source>
        <strain evidence="4">JCM 14370</strain>
    </source>
</reference>
<organism evidence="3 4">
    <name type="scientific">Deinococcus roseus</name>
    <dbReference type="NCBI Taxonomy" id="392414"/>
    <lineage>
        <taxon>Bacteria</taxon>
        <taxon>Thermotogati</taxon>
        <taxon>Deinococcota</taxon>
        <taxon>Deinococci</taxon>
        <taxon>Deinococcales</taxon>
        <taxon>Deinococcaceae</taxon>
        <taxon>Deinococcus</taxon>
    </lineage>
</organism>